<keyword evidence="2" id="KW-0812">Transmembrane</keyword>
<feature type="domain" description="N-acetyltransferase" evidence="3">
    <location>
        <begin position="86"/>
        <end position="232"/>
    </location>
</feature>
<dbReference type="InterPro" id="IPR016181">
    <property type="entry name" value="Acyl_CoA_acyltransferase"/>
</dbReference>
<dbReference type="InterPro" id="IPR000182">
    <property type="entry name" value="GNAT_dom"/>
</dbReference>
<keyword evidence="4" id="KW-1185">Reference proteome</keyword>
<sequence>MATFDTTINTLSVSNLMIQPLTTDDEQEIQDFFRLIFAEKRQTFASFQFSEMCRNVKIWIIIIFIITTVYMLTSNIIISVILGITLGITIALESSRLLLRRLHSKLHNDYSPDVINPFAWSRENNHTFLVGKIEGVLIAAALFKRGSNGERRLGRMFVRKDLRSRGIGKLMVKRCIEMAKDEECKKLQVRTSSLNSKSVKFYMNSGFKVCGTGVLLEQFPYKWSYVEMEMYL</sequence>
<dbReference type="Gene3D" id="3.40.630.30">
    <property type="match status" value="1"/>
</dbReference>
<dbReference type="Pfam" id="PF00583">
    <property type="entry name" value="Acetyltransf_1"/>
    <property type="match status" value="1"/>
</dbReference>
<evidence type="ECO:0000256" key="1">
    <source>
        <dbReference type="ARBA" id="ARBA00022679"/>
    </source>
</evidence>
<organism evidence="4 5">
    <name type="scientific">Limulus polyphemus</name>
    <name type="common">Atlantic horseshoe crab</name>
    <dbReference type="NCBI Taxonomy" id="6850"/>
    <lineage>
        <taxon>Eukaryota</taxon>
        <taxon>Metazoa</taxon>
        <taxon>Ecdysozoa</taxon>
        <taxon>Arthropoda</taxon>
        <taxon>Chelicerata</taxon>
        <taxon>Merostomata</taxon>
        <taxon>Xiphosura</taxon>
        <taxon>Limulidae</taxon>
        <taxon>Limulus</taxon>
    </lineage>
</organism>
<dbReference type="PANTHER" id="PTHR13947">
    <property type="entry name" value="GNAT FAMILY N-ACETYLTRANSFERASE"/>
    <property type="match status" value="1"/>
</dbReference>
<dbReference type="GeneID" id="111087313"/>
<dbReference type="CDD" id="cd04301">
    <property type="entry name" value="NAT_SF"/>
    <property type="match status" value="1"/>
</dbReference>
<name>A0ABM1T055_LIMPO</name>
<proteinExistence type="predicted"/>
<protein>
    <submittedName>
        <fullName evidence="5">Uncharacterized protein LOC111087313</fullName>
    </submittedName>
</protein>
<reference evidence="5" key="1">
    <citation type="submission" date="2025-08" db="UniProtKB">
        <authorList>
            <consortium name="RefSeq"/>
        </authorList>
    </citation>
    <scope>IDENTIFICATION</scope>
    <source>
        <tissue evidence="5">Muscle</tissue>
    </source>
</reference>
<dbReference type="PROSITE" id="PS51186">
    <property type="entry name" value="GNAT"/>
    <property type="match status" value="1"/>
</dbReference>
<dbReference type="SUPFAM" id="SSF55729">
    <property type="entry name" value="Acyl-CoA N-acyltransferases (Nat)"/>
    <property type="match status" value="1"/>
</dbReference>
<dbReference type="PANTHER" id="PTHR13947:SF37">
    <property type="entry name" value="LD18367P"/>
    <property type="match status" value="1"/>
</dbReference>
<feature type="transmembrane region" description="Helical" evidence="2">
    <location>
        <begin position="59"/>
        <end position="92"/>
    </location>
</feature>
<keyword evidence="1" id="KW-0808">Transferase</keyword>
<evidence type="ECO:0000259" key="3">
    <source>
        <dbReference type="PROSITE" id="PS51186"/>
    </source>
</evidence>
<accession>A0ABM1T055</accession>
<evidence type="ECO:0000313" key="4">
    <source>
        <dbReference type="Proteomes" id="UP000694941"/>
    </source>
</evidence>
<keyword evidence="2" id="KW-0472">Membrane</keyword>
<dbReference type="RefSeq" id="XP_022249261.1">
    <property type="nucleotide sequence ID" value="XM_022393553.1"/>
</dbReference>
<evidence type="ECO:0000313" key="5">
    <source>
        <dbReference type="RefSeq" id="XP_022249261.1"/>
    </source>
</evidence>
<keyword evidence="2" id="KW-1133">Transmembrane helix</keyword>
<evidence type="ECO:0000256" key="2">
    <source>
        <dbReference type="SAM" id="Phobius"/>
    </source>
</evidence>
<gene>
    <name evidence="5" type="primary">LOC111087313</name>
</gene>
<dbReference type="Proteomes" id="UP000694941">
    <property type="component" value="Unplaced"/>
</dbReference>
<dbReference type="InterPro" id="IPR050769">
    <property type="entry name" value="NAT_camello-type"/>
</dbReference>